<dbReference type="Gene3D" id="3.40.250.10">
    <property type="entry name" value="Rhodanese-like domain"/>
    <property type="match status" value="1"/>
</dbReference>
<feature type="signal peptide" evidence="1">
    <location>
        <begin position="1"/>
        <end position="19"/>
    </location>
</feature>
<dbReference type="AlphaFoldDB" id="I4B3D3"/>
<dbReference type="RefSeq" id="WP_014802307.1">
    <property type="nucleotide sequence ID" value="NC_018020.1"/>
</dbReference>
<sequence length="120" mass="12497">MKKLILLAVVAAASVSCNKEVGTPAATIAPAAQSRVKELLDGKALVVDVRTPGEFANGHHPRAVNIPVDQVESRLKEFGAKSQPIVVYCASGVRSSRAKQALESAGYSSVINAGGFKDLP</sequence>
<dbReference type="PANTHER" id="PTHR43031">
    <property type="entry name" value="FAD-DEPENDENT OXIDOREDUCTASE"/>
    <property type="match status" value="1"/>
</dbReference>
<dbReference type="OrthoDB" id="9800872at2"/>
<organism evidence="3 4">
    <name type="scientific">Turneriella parva (strain ATCC BAA-1111 / DSM 21527 / NCTC 11395 / H)</name>
    <name type="common">Leptospira parva</name>
    <dbReference type="NCBI Taxonomy" id="869212"/>
    <lineage>
        <taxon>Bacteria</taxon>
        <taxon>Pseudomonadati</taxon>
        <taxon>Spirochaetota</taxon>
        <taxon>Spirochaetia</taxon>
        <taxon>Leptospirales</taxon>
        <taxon>Leptospiraceae</taxon>
        <taxon>Turneriella</taxon>
    </lineage>
</organism>
<evidence type="ECO:0000313" key="3">
    <source>
        <dbReference type="EMBL" id="AFM11790.1"/>
    </source>
</evidence>
<dbReference type="CDD" id="cd00158">
    <property type="entry name" value="RHOD"/>
    <property type="match status" value="1"/>
</dbReference>
<proteinExistence type="predicted"/>
<feature type="domain" description="Rhodanese" evidence="2">
    <location>
        <begin position="40"/>
        <end position="120"/>
    </location>
</feature>
<dbReference type="Pfam" id="PF00581">
    <property type="entry name" value="Rhodanese"/>
    <property type="match status" value="1"/>
</dbReference>
<dbReference type="SUPFAM" id="SSF52821">
    <property type="entry name" value="Rhodanese/Cell cycle control phosphatase"/>
    <property type="match status" value="1"/>
</dbReference>
<evidence type="ECO:0000259" key="2">
    <source>
        <dbReference type="PROSITE" id="PS50206"/>
    </source>
</evidence>
<protein>
    <submittedName>
        <fullName evidence="3">Rhodanese-like protein</fullName>
    </submittedName>
</protein>
<dbReference type="HOGENOM" id="CLU_089574_1_1_12"/>
<accession>I4B3D3</accession>
<name>I4B3D3_TURPD</name>
<dbReference type="KEGG" id="tpx:Turpa_1142"/>
<dbReference type="SMART" id="SM00450">
    <property type="entry name" value="RHOD"/>
    <property type="match status" value="1"/>
</dbReference>
<gene>
    <name evidence="3" type="ordered locus">Turpa_1142</name>
</gene>
<dbReference type="InterPro" id="IPR001763">
    <property type="entry name" value="Rhodanese-like_dom"/>
</dbReference>
<dbReference type="STRING" id="869212.Turpa_1142"/>
<dbReference type="PROSITE" id="PS51257">
    <property type="entry name" value="PROKAR_LIPOPROTEIN"/>
    <property type="match status" value="1"/>
</dbReference>
<keyword evidence="4" id="KW-1185">Reference proteome</keyword>
<evidence type="ECO:0000256" key="1">
    <source>
        <dbReference type="SAM" id="SignalP"/>
    </source>
</evidence>
<dbReference type="PANTHER" id="PTHR43031:SF18">
    <property type="entry name" value="RHODANESE-RELATED SULFURTRANSFERASES"/>
    <property type="match status" value="1"/>
</dbReference>
<feature type="chain" id="PRO_5003686680" evidence="1">
    <location>
        <begin position="20"/>
        <end position="120"/>
    </location>
</feature>
<dbReference type="Proteomes" id="UP000006048">
    <property type="component" value="Chromosome"/>
</dbReference>
<reference evidence="3 4" key="1">
    <citation type="submission" date="2012-06" db="EMBL/GenBank/DDBJ databases">
        <title>The complete chromosome of genome of Turneriella parva DSM 21527.</title>
        <authorList>
            <consortium name="US DOE Joint Genome Institute (JGI-PGF)"/>
            <person name="Lucas S."/>
            <person name="Han J."/>
            <person name="Lapidus A."/>
            <person name="Bruce D."/>
            <person name="Goodwin L."/>
            <person name="Pitluck S."/>
            <person name="Peters L."/>
            <person name="Kyrpides N."/>
            <person name="Mavromatis K."/>
            <person name="Ivanova N."/>
            <person name="Mikhailova N."/>
            <person name="Chertkov O."/>
            <person name="Detter J.C."/>
            <person name="Tapia R."/>
            <person name="Han C."/>
            <person name="Land M."/>
            <person name="Hauser L."/>
            <person name="Markowitz V."/>
            <person name="Cheng J.-F."/>
            <person name="Hugenholtz P."/>
            <person name="Woyke T."/>
            <person name="Wu D."/>
            <person name="Gronow S."/>
            <person name="Wellnitz S."/>
            <person name="Brambilla E."/>
            <person name="Klenk H.-P."/>
            <person name="Eisen J.A."/>
        </authorList>
    </citation>
    <scope>NUCLEOTIDE SEQUENCE [LARGE SCALE GENOMIC DNA]</scope>
    <source>
        <strain evidence="4">ATCC BAA-1111 / DSM 21527 / NCTC 11395 / H</strain>
    </source>
</reference>
<dbReference type="InterPro" id="IPR050229">
    <property type="entry name" value="GlpE_sulfurtransferase"/>
</dbReference>
<dbReference type="PROSITE" id="PS50206">
    <property type="entry name" value="RHODANESE_3"/>
    <property type="match status" value="1"/>
</dbReference>
<evidence type="ECO:0000313" key="4">
    <source>
        <dbReference type="Proteomes" id="UP000006048"/>
    </source>
</evidence>
<dbReference type="EMBL" id="CP002959">
    <property type="protein sequence ID" value="AFM11790.1"/>
    <property type="molecule type" value="Genomic_DNA"/>
</dbReference>
<dbReference type="InterPro" id="IPR036873">
    <property type="entry name" value="Rhodanese-like_dom_sf"/>
</dbReference>
<keyword evidence="1" id="KW-0732">Signal</keyword>